<feature type="region of interest" description="Disordered" evidence="1">
    <location>
        <begin position="201"/>
        <end position="260"/>
    </location>
</feature>
<dbReference type="PANTHER" id="PTHR21838:SF2">
    <property type="entry name" value="COILED-COIL DOMAIN-CONTAINING PROTEIN 137"/>
    <property type="match status" value="1"/>
</dbReference>
<comment type="caution">
    <text evidence="2">The sequence shown here is derived from an EMBL/GenBank/DDBJ whole genome shotgun (WGS) entry which is preliminary data.</text>
</comment>
<dbReference type="PANTHER" id="PTHR21838">
    <property type="entry name" value="COILED-COIL DOMAIN-CONTAINING PROTEIN 137"/>
    <property type="match status" value="1"/>
</dbReference>
<dbReference type="EMBL" id="JAFNEN010000597">
    <property type="protein sequence ID" value="KAG8179915.1"/>
    <property type="molecule type" value="Genomic_DNA"/>
</dbReference>
<accession>A0AAV6U8H1</accession>
<dbReference type="Proteomes" id="UP000827092">
    <property type="component" value="Unassembled WGS sequence"/>
</dbReference>
<protein>
    <recommendedName>
        <fullName evidence="4">Coiled-coil domain-containing protein 137</fullName>
    </recommendedName>
</protein>
<feature type="compositionally biased region" description="Basic residues" evidence="1">
    <location>
        <begin position="1"/>
        <end position="14"/>
    </location>
</feature>
<gene>
    <name evidence="2" type="ORF">JTE90_006278</name>
</gene>
<dbReference type="GO" id="GO:0005634">
    <property type="term" value="C:nucleus"/>
    <property type="evidence" value="ECO:0007669"/>
    <property type="project" value="TreeGrafter"/>
</dbReference>
<dbReference type="AlphaFoldDB" id="A0AAV6U8H1"/>
<feature type="region of interest" description="Disordered" evidence="1">
    <location>
        <begin position="159"/>
        <end position="180"/>
    </location>
</feature>
<feature type="region of interest" description="Disordered" evidence="1">
    <location>
        <begin position="1"/>
        <end position="50"/>
    </location>
</feature>
<reference evidence="2 3" key="1">
    <citation type="journal article" date="2022" name="Nat. Ecol. Evol.">
        <title>A masculinizing supergene underlies an exaggerated male reproductive morph in a spider.</title>
        <authorList>
            <person name="Hendrickx F."/>
            <person name="De Corte Z."/>
            <person name="Sonet G."/>
            <person name="Van Belleghem S.M."/>
            <person name="Kostlbacher S."/>
            <person name="Vangestel C."/>
        </authorList>
    </citation>
    <scope>NUCLEOTIDE SEQUENCE [LARGE SCALE GENOMIC DNA]</scope>
    <source>
        <strain evidence="2">W744_W776</strain>
    </source>
</reference>
<sequence>MGKRIPKSKKQKKLKFVDPCYSGPPLPVRGKKQKQWNEPPTEADQQGGGRHMAEFMEAKNNCKRKRKKKKKVIKDDYIIVKNEIVDQMEDRGEKKTKRVPARMIQRPHESEEQFLRRIQNMANVAMAEARVEEKYNVELVNVDKEGQATYKPSENVLEPQVERKTEKRKKQKEKMQEKKRLKVDDKEFDLRKEKIKFGEVANAPPSLKAKPRKAPELNKAGSRKLALHSLLPSAAPQDKQVAPLSKKLKTLPPEKRKAMENERLRAIQLYRSLKEKKIS</sequence>
<proteinExistence type="predicted"/>
<evidence type="ECO:0000313" key="2">
    <source>
        <dbReference type="EMBL" id="KAG8179915.1"/>
    </source>
</evidence>
<feature type="compositionally biased region" description="Low complexity" evidence="1">
    <location>
        <begin position="227"/>
        <end position="236"/>
    </location>
</feature>
<evidence type="ECO:0008006" key="4">
    <source>
        <dbReference type="Google" id="ProtNLM"/>
    </source>
</evidence>
<evidence type="ECO:0000256" key="1">
    <source>
        <dbReference type="SAM" id="MobiDB-lite"/>
    </source>
</evidence>
<name>A0AAV6U8H1_9ARAC</name>
<feature type="region of interest" description="Disordered" evidence="1">
    <location>
        <begin position="89"/>
        <end position="110"/>
    </location>
</feature>
<evidence type="ECO:0000313" key="3">
    <source>
        <dbReference type="Proteomes" id="UP000827092"/>
    </source>
</evidence>
<keyword evidence="3" id="KW-1185">Reference proteome</keyword>
<dbReference type="InterPro" id="IPR026680">
    <property type="entry name" value="CCDC137"/>
</dbReference>
<organism evidence="2 3">
    <name type="scientific">Oedothorax gibbosus</name>
    <dbReference type="NCBI Taxonomy" id="931172"/>
    <lineage>
        <taxon>Eukaryota</taxon>
        <taxon>Metazoa</taxon>
        <taxon>Ecdysozoa</taxon>
        <taxon>Arthropoda</taxon>
        <taxon>Chelicerata</taxon>
        <taxon>Arachnida</taxon>
        <taxon>Araneae</taxon>
        <taxon>Araneomorphae</taxon>
        <taxon>Entelegynae</taxon>
        <taxon>Araneoidea</taxon>
        <taxon>Linyphiidae</taxon>
        <taxon>Erigoninae</taxon>
        <taxon>Oedothorax</taxon>
    </lineage>
</organism>